<feature type="short sequence motif" description="Q motif" evidence="11">
    <location>
        <begin position="4"/>
        <end position="32"/>
    </location>
</feature>
<dbReference type="RefSeq" id="WP_039256804.1">
    <property type="nucleotide sequence ID" value="NZ_JDRY01000087.1"/>
</dbReference>
<organism evidence="16 17">
    <name type="scientific">Clostridium botulinum C/D str. DC5</name>
    <dbReference type="NCBI Taxonomy" id="1443128"/>
    <lineage>
        <taxon>Bacteria</taxon>
        <taxon>Bacillati</taxon>
        <taxon>Bacillota</taxon>
        <taxon>Clostridia</taxon>
        <taxon>Eubacteriales</taxon>
        <taxon>Clostridiaceae</taxon>
        <taxon>Clostridium</taxon>
    </lineage>
</organism>
<evidence type="ECO:0000313" key="17">
    <source>
        <dbReference type="Proteomes" id="UP000030014"/>
    </source>
</evidence>
<dbReference type="PANTHER" id="PTHR47963:SF8">
    <property type="entry name" value="ATP-DEPENDENT RNA HELICASE DEAD"/>
    <property type="match status" value="1"/>
</dbReference>
<dbReference type="PROSITE" id="PS00039">
    <property type="entry name" value="DEAD_ATP_HELICASE"/>
    <property type="match status" value="1"/>
</dbReference>
<dbReference type="SUPFAM" id="SSF52540">
    <property type="entry name" value="P-loop containing nucleoside triphosphate hydrolases"/>
    <property type="match status" value="1"/>
</dbReference>
<dbReference type="GO" id="GO:0005524">
    <property type="term" value="F:ATP binding"/>
    <property type="evidence" value="ECO:0007669"/>
    <property type="project" value="UniProtKB-KW"/>
</dbReference>
<dbReference type="Gene3D" id="3.40.50.300">
    <property type="entry name" value="P-loop containing nucleotide triphosphate hydrolases"/>
    <property type="match status" value="2"/>
</dbReference>
<feature type="domain" description="Helicase ATP-binding" evidence="13">
    <location>
        <begin position="35"/>
        <end position="206"/>
    </location>
</feature>
<dbReference type="InterPro" id="IPR000629">
    <property type="entry name" value="RNA-helicase_DEAD-box_CS"/>
</dbReference>
<keyword evidence="4 12" id="KW-0378">Hydrolase</keyword>
<evidence type="ECO:0000259" key="15">
    <source>
        <dbReference type="PROSITE" id="PS51195"/>
    </source>
</evidence>
<dbReference type="EMBL" id="JDRY01000087">
    <property type="protein sequence ID" value="KGM96026.1"/>
    <property type="molecule type" value="Genomic_DNA"/>
</dbReference>
<dbReference type="SMART" id="SM00490">
    <property type="entry name" value="HELICc"/>
    <property type="match status" value="1"/>
</dbReference>
<evidence type="ECO:0000256" key="6">
    <source>
        <dbReference type="ARBA" id="ARBA00022840"/>
    </source>
</evidence>
<dbReference type="Gene3D" id="3.30.70.330">
    <property type="match status" value="1"/>
</dbReference>
<dbReference type="InterPro" id="IPR044742">
    <property type="entry name" value="DEAD/DEAH_RhlB"/>
</dbReference>
<keyword evidence="3 12" id="KW-0547">Nucleotide-binding</keyword>
<dbReference type="InterPro" id="IPR050547">
    <property type="entry name" value="DEAD_box_RNA_helicases"/>
</dbReference>
<evidence type="ECO:0000256" key="1">
    <source>
        <dbReference type="ARBA" id="ARBA00012552"/>
    </source>
</evidence>
<name>A0A0A0I6T4_CLOBO</name>
<dbReference type="Pfam" id="PF25399">
    <property type="entry name" value="DeaD_dimer"/>
    <property type="match status" value="1"/>
</dbReference>
<keyword evidence="5 12" id="KW-0347">Helicase</keyword>
<dbReference type="InterPro" id="IPR027417">
    <property type="entry name" value="P-loop_NTPase"/>
</dbReference>
<dbReference type="GO" id="GO:0016787">
    <property type="term" value="F:hydrolase activity"/>
    <property type="evidence" value="ECO:0007669"/>
    <property type="project" value="UniProtKB-KW"/>
</dbReference>
<dbReference type="InterPro" id="IPR005580">
    <property type="entry name" value="DbpA/CsdA_RNA-bd_dom"/>
</dbReference>
<comment type="catalytic activity">
    <reaction evidence="9">
        <text>ATP + H2O = ADP + phosphate + H(+)</text>
        <dbReference type="Rhea" id="RHEA:13065"/>
        <dbReference type="ChEBI" id="CHEBI:15377"/>
        <dbReference type="ChEBI" id="CHEBI:15378"/>
        <dbReference type="ChEBI" id="CHEBI:30616"/>
        <dbReference type="ChEBI" id="CHEBI:43474"/>
        <dbReference type="ChEBI" id="CHEBI:456216"/>
        <dbReference type="EC" id="3.6.4.13"/>
    </reaction>
</comment>
<evidence type="ECO:0000256" key="7">
    <source>
        <dbReference type="ARBA" id="ARBA00023016"/>
    </source>
</evidence>
<dbReference type="InterPro" id="IPR014014">
    <property type="entry name" value="RNA_helicase_DEAD_Q_motif"/>
</dbReference>
<dbReference type="CDD" id="cd12252">
    <property type="entry name" value="RRM_DbpA"/>
    <property type="match status" value="1"/>
</dbReference>
<gene>
    <name evidence="16" type="ORF">Z955_13545</name>
</gene>
<evidence type="ECO:0000256" key="9">
    <source>
        <dbReference type="ARBA" id="ARBA00047984"/>
    </source>
</evidence>
<dbReference type="PROSITE" id="PS51194">
    <property type="entry name" value="HELICASE_CTER"/>
    <property type="match status" value="1"/>
</dbReference>
<dbReference type="GO" id="GO:0003724">
    <property type="term" value="F:RNA helicase activity"/>
    <property type="evidence" value="ECO:0007669"/>
    <property type="project" value="UniProtKB-EC"/>
</dbReference>
<dbReference type="Pfam" id="PF00271">
    <property type="entry name" value="Helicase_C"/>
    <property type="match status" value="1"/>
</dbReference>
<proteinExistence type="inferred from homology"/>
<evidence type="ECO:0000259" key="14">
    <source>
        <dbReference type="PROSITE" id="PS51194"/>
    </source>
</evidence>
<evidence type="ECO:0000256" key="12">
    <source>
        <dbReference type="RuleBase" id="RU000492"/>
    </source>
</evidence>
<comment type="similarity">
    <text evidence="8 12">Belongs to the DEAD box helicase family.</text>
</comment>
<comment type="caution">
    <text evidence="16">The sequence shown here is derived from an EMBL/GenBank/DDBJ whole genome shotgun (WGS) entry which is preliminary data.</text>
</comment>
<evidence type="ECO:0000256" key="3">
    <source>
        <dbReference type="ARBA" id="ARBA00022741"/>
    </source>
</evidence>
<evidence type="ECO:0000256" key="4">
    <source>
        <dbReference type="ARBA" id="ARBA00022801"/>
    </source>
</evidence>
<reference evidence="16 17" key="1">
    <citation type="submission" date="2014-01" db="EMBL/GenBank/DDBJ databases">
        <title>Plasmidome dynamics in the species complex Clostridium novyi sensu lato converts strains of independent lineages into distinctly different pathogens.</title>
        <authorList>
            <person name="Skarin H."/>
            <person name="Segerman B."/>
        </authorList>
    </citation>
    <scope>NUCLEOTIDE SEQUENCE [LARGE SCALE GENOMIC DNA]</scope>
    <source>
        <strain evidence="16 17">DC5</strain>
    </source>
</reference>
<evidence type="ECO:0000256" key="10">
    <source>
        <dbReference type="ARBA" id="ARBA00067932"/>
    </source>
</evidence>
<dbReference type="PANTHER" id="PTHR47963">
    <property type="entry name" value="DEAD-BOX ATP-DEPENDENT RNA HELICASE 47, MITOCHONDRIAL"/>
    <property type="match status" value="1"/>
</dbReference>
<dbReference type="InterPro" id="IPR012677">
    <property type="entry name" value="Nucleotide-bd_a/b_plait_sf"/>
</dbReference>
<dbReference type="GO" id="GO:0005840">
    <property type="term" value="C:ribosome"/>
    <property type="evidence" value="ECO:0007669"/>
    <property type="project" value="TreeGrafter"/>
</dbReference>
<evidence type="ECO:0000256" key="11">
    <source>
        <dbReference type="PROSITE-ProRule" id="PRU00552"/>
    </source>
</evidence>
<dbReference type="GO" id="GO:0005829">
    <property type="term" value="C:cytosol"/>
    <property type="evidence" value="ECO:0007669"/>
    <property type="project" value="TreeGrafter"/>
</dbReference>
<dbReference type="InterPro" id="IPR014001">
    <property type="entry name" value="Helicase_ATP-bd"/>
</dbReference>
<evidence type="ECO:0000259" key="13">
    <source>
        <dbReference type="PROSITE" id="PS51192"/>
    </source>
</evidence>
<sequence>MEKIKFEDLPISDEIKRAIADMGFEAPSPIQEKAIPFILSGKDIIGQAQTGTGKTAAFGIPALDTIDLNNKSLQIMVLCPTRELAIQATQEVHKLGKYKKGINVLAVYGGQPIDRQIKALKRGVQIIIGTPGRVIDHIRRKTLKTDNIKMIVLDEADEMLDMGFRDDIETIIQEIPQSRQTILFSATMAKAIIELSKKYQNNAEFIKVVHKQLTVPNIEQRYLEVKENNKLEVLSRLIDMRNPKLSVIFCNTKKRVDEVVSQLQARGYFAEGLHGDMKQPQRDRVMNKFRNGTIEILVATDVAARGIDVDDVEAVFNYDLPQDEEYYVHRIGRTGRAGRSGIAFTFVAGKAIRKLRDIERYTKTKVKRAEIPSASDVEEFKANTFLEKVKNTIEEGHLGKYIDYIENLLDEDYATIDIAAALLKMSLGEEKKEEIIDISDEIGDTGAEPGMVRLFINIGRNNKIQARDVIGAIAGETGIAGKVIGKIDIYDKFTFVEVPKENAREVLEIMKNNTIKGKKINIEPANAR</sequence>
<dbReference type="InterPro" id="IPR057325">
    <property type="entry name" value="DeaD_dimer"/>
</dbReference>
<evidence type="ECO:0000313" key="16">
    <source>
        <dbReference type="EMBL" id="KGM96026.1"/>
    </source>
</evidence>
<evidence type="ECO:0000256" key="2">
    <source>
        <dbReference type="ARBA" id="ARBA00022490"/>
    </source>
</evidence>
<dbReference type="FunFam" id="3.40.50.300:FF:000108">
    <property type="entry name" value="ATP-dependent RNA helicase RhlE"/>
    <property type="match status" value="1"/>
</dbReference>
<dbReference type="Pfam" id="PF00270">
    <property type="entry name" value="DEAD"/>
    <property type="match status" value="1"/>
</dbReference>
<dbReference type="PROSITE" id="PS51195">
    <property type="entry name" value="Q_MOTIF"/>
    <property type="match status" value="1"/>
</dbReference>
<dbReference type="GO" id="GO:0033592">
    <property type="term" value="F:RNA strand annealing activity"/>
    <property type="evidence" value="ECO:0007669"/>
    <property type="project" value="TreeGrafter"/>
</dbReference>
<evidence type="ECO:0000256" key="8">
    <source>
        <dbReference type="ARBA" id="ARBA00038437"/>
    </source>
</evidence>
<feature type="domain" description="Helicase C-terminal" evidence="14">
    <location>
        <begin position="217"/>
        <end position="379"/>
    </location>
</feature>
<dbReference type="Proteomes" id="UP000030014">
    <property type="component" value="Unassembled WGS sequence"/>
</dbReference>
<dbReference type="Pfam" id="PF03880">
    <property type="entry name" value="DbpA"/>
    <property type="match status" value="1"/>
</dbReference>
<keyword evidence="6 12" id="KW-0067">ATP-binding</keyword>
<dbReference type="CDD" id="cd00268">
    <property type="entry name" value="DEADc"/>
    <property type="match status" value="1"/>
</dbReference>
<dbReference type="InterPro" id="IPR011545">
    <property type="entry name" value="DEAD/DEAH_box_helicase_dom"/>
</dbReference>
<keyword evidence="2" id="KW-0963">Cytoplasm</keyword>
<dbReference type="SMART" id="SM00487">
    <property type="entry name" value="DEXDc"/>
    <property type="match status" value="1"/>
</dbReference>
<protein>
    <recommendedName>
        <fullName evidence="10">ATP-dependent RNA helicase CshA</fullName>
        <ecNumber evidence="1">3.6.4.13</ecNumber>
    </recommendedName>
</protein>
<accession>A0A0A0I6T4</accession>
<dbReference type="AlphaFoldDB" id="A0A0A0I6T4"/>
<keyword evidence="7" id="KW-0346">Stress response</keyword>
<evidence type="ECO:0000256" key="5">
    <source>
        <dbReference type="ARBA" id="ARBA00022806"/>
    </source>
</evidence>
<feature type="domain" description="DEAD-box RNA helicase Q" evidence="15">
    <location>
        <begin position="4"/>
        <end position="32"/>
    </location>
</feature>
<dbReference type="PROSITE" id="PS51192">
    <property type="entry name" value="HELICASE_ATP_BIND_1"/>
    <property type="match status" value="1"/>
</dbReference>
<dbReference type="CDD" id="cd18787">
    <property type="entry name" value="SF2_C_DEAD"/>
    <property type="match status" value="1"/>
</dbReference>
<dbReference type="GO" id="GO:0009409">
    <property type="term" value="P:response to cold"/>
    <property type="evidence" value="ECO:0007669"/>
    <property type="project" value="TreeGrafter"/>
</dbReference>
<dbReference type="EC" id="3.6.4.13" evidence="1"/>
<dbReference type="InterPro" id="IPR001650">
    <property type="entry name" value="Helicase_C-like"/>
</dbReference>